<reference evidence="2 3" key="1">
    <citation type="submission" date="2022-11" db="EMBL/GenBank/DDBJ databases">
        <title>Spartinivicinus poritis sp. nov., isolated from scleractinian coral Porites lutea.</title>
        <authorList>
            <person name="Zhang G."/>
            <person name="Cai L."/>
            <person name="Wei Q."/>
        </authorList>
    </citation>
    <scope>NUCLEOTIDE SEQUENCE [LARGE SCALE GENOMIC DNA]</scope>
    <source>
        <strain evidence="2 3">A2-2</strain>
    </source>
</reference>
<feature type="region of interest" description="Disordered" evidence="1">
    <location>
        <begin position="1"/>
        <end position="23"/>
    </location>
</feature>
<accession>A0ABT5UDX4</accession>
<protein>
    <submittedName>
        <fullName evidence="2">Uncharacterized protein</fullName>
    </submittedName>
</protein>
<feature type="compositionally biased region" description="Polar residues" evidence="1">
    <location>
        <begin position="1"/>
        <end position="18"/>
    </location>
</feature>
<proteinExistence type="predicted"/>
<name>A0ABT5UDX4_9GAMM</name>
<evidence type="ECO:0000313" key="2">
    <source>
        <dbReference type="EMBL" id="MDE1464558.1"/>
    </source>
</evidence>
<evidence type="ECO:0000313" key="3">
    <source>
        <dbReference type="Proteomes" id="UP001528823"/>
    </source>
</evidence>
<comment type="caution">
    <text evidence="2">The sequence shown here is derived from an EMBL/GenBank/DDBJ whole genome shotgun (WGS) entry which is preliminary data.</text>
</comment>
<dbReference type="RefSeq" id="WP_274690883.1">
    <property type="nucleotide sequence ID" value="NZ_JAPMOU010000037.1"/>
</dbReference>
<dbReference type="Proteomes" id="UP001528823">
    <property type="component" value="Unassembled WGS sequence"/>
</dbReference>
<dbReference type="InterPro" id="IPR011047">
    <property type="entry name" value="Quinoprotein_ADH-like_sf"/>
</dbReference>
<keyword evidence="3" id="KW-1185">Reference proteome</keyword>
<dbReference type="InterPro" id="IPR036426">
    <property type="entry name" value="Bulb-type_lectin_dom_sf"/>
</dbReference>
<dbReference type="Gene3D" id="2.90.10.10">
    <property type="entry name" value="Bulb-type lectin domain"/>
    <property type="match status" value="1"/>
</dbReference>
<evidence type="ECO:0000256" key="1">
    <source>
        <dbReference type="SAM" id="MobiDB-lite"/>
    </source>
</evidence>
<organism evidence="2 3">
    <name type="scientific">Spartinivicinus poritis</name>
    <dbReference type="NCBI Taxonomy" id="2994640"/>
    <lineage>
        <taxon>Bacteria</taxon>
        <taxon>Pseudomonadati</taxon>
        <taxon>Pseudomonadota</taxon>
        <taxon>Gammaproteobacteria</taxon>
        <taxon>Oceanospirillales</taxon>
        <taxon>Zooshikellaceae</taxon>
        <taxon>Spartinivicinus</taxon>
    </lineage>
</organism>
<dbReference type="EMBL" id="JAPMOU010000037">
    <property type="protein sequence ID" value="MDE1464558.1"/>
    <property type="molecule type" value="Genomic_DNA"/>
</dbReference>
<sequence>MNNARALNSGQALLPTNPQDKKNINEGLISPNNKYQLQYQNDGNIVLYEQLSKDPRKVVQNGGTNHKISPATSYAIVAGSKDLNGKYNGRLVIVDNGSAYWYTDAQGPNNCNLYLSNEGDLYFAMSEDGNRTIVDVSKGTFVSAEKRAKAS</sequence>
<dbReference type="SUPFAM" id="SSF50998">
    <property type="entry name" value="Quinoprotein alcohol dehydrogenase-like"/>
    <property type="match status" value="1"/>
</dbReference>
<gene>
    <name evidence="2" type="ORF">ORQ98_21575</name>
</gene>